<dbReference type="InterPro" id="IPR036259">
    <property type="entry name" value="MFS_trans_sf"/>
</dbReference>
<feature type="transmembrane region" description="Helical" evidence="6">
    <location>
        <begin position="65"/>
        <end position="84"/>
    </location>
</feature>
<dbReference type="AlphaFoldDB" id="A0A4Q1BLV5"/>
<dbReference type="PANTHER" id="PTHR23501">
    <property type="entry name" value="MAJOR FACILITATOR SUPERFAMILY"/>
    <property type="match status" value="1"/>
</dbReference>
<feature type="transmembrane region" description="Helical" evidence="6">
    <location>
        <begin position="413"/>
        <end position="437"/>
    </location>
</feature>
<dbReference type="OrthoDB" id="3437016at2759"/>
<keyword evidence="9" id="KW-1185">Reference proteome</keyword>
<name>A0A4Q1BLV5_TREME</name>
<dbReference type="STRING" id="5217.A0A4Q1BLV5"/>
<protein>
    <recommendedName>
        <fullName evidence="7">Major facilitator superfamily (MFS) profile domain-containing protein</fullName>
    </recommendedName>
</protein>
<evidence type="ECO:0000259" key="7">
    <source>
        <dbReference type="PROSITE" id="PS50850"/>
    </source>
</evidence>
<evidence type="ECO:0000256" key="6">
    <source>
        <dbReference type="SAM" id="Phobius"/>
    </source>
</evidence>
<dbReference type="GO" id="GO:0012505">
    <property type="term" value="C:endomembrane system"/>
    <property type="evidence" value="ECO:0007669"/>
    <property type="project" value="UniProtKB-SubCell"/>
</dbReference>
<evidence type="ECO:0000256" key="4">
    <source>
        <dbReference type="ARBA" id="ARBA00022989"/>
    </source>
</evidence>
<dbReference type="GO" id="GO:0000329">
    <property type="term" value="C:fungal-type vacuole membrane"/>
    <property type="evidence" value="ECO:0007669"/>
    <property type="project" value="TreeGrafter"/>
</dbReference>
<evidence type="ECO:0000256" key="5">
    <source>
        <dbReference type="ARBA" id="ARBA00023136"/>
    </source>
</evidence>
<feature type="transmembrane region" description="Helical" evidence="6">
    <location>
        <begin position="181"/>
        <end position="203"/>
    </location>
</feature>
<feature type="transmembrane region" description="Helical" evidence="6">
    <location>
        <begin position="322"/>
        <end position="341"/>
    </location>
</feature>
<evidence type="ECO:0000313" key="9">
    <source>
        <dbReference type="Proteomes" id="UP000289152"/>
    </source>
</evidence>
<proteinExistence type="predicted"/>
<dbReference type="FunCoup" id="A0A4Q1BLV5">
    <property type="interactions" value="18"/>
</dbReference>
<feature type="domain" description="Major facilitator superfamily (MFS) profile" evidence="7">
    <location>
        <begin position="30"/>
        <end position="551"/>
    </location>
</feature>
<feature type="transmembrane region" description="Helical" evidence="6">
    <location>
        <begin position="361"/>
        <end position="379"/>
    </location>
</feature>
<comment type="caution">
    <text evidence="8">The sequence shown here is derived from an EMBL/GenBank/DDBJ whole genome shotgun (WGS) entry which is preliminary data.</text>
</comment>
<feature type="transmembrane region" description="Helical" evidence="6">
    <location>
        <begin position="96"/>
        <end position="114"/>
    </location>
</feature>
<organism evidence="8 9">
    <name type="scientific">Tremella mesenterica</name>
    <name type="common">Jelly fungus</name>
    <dbReference type="NCBI Taxonomy" id="5217"/>
    <lineage>
        <taxon>Eukaryota</taxon>
        <taxon>Fungi</taxon>
        <taxon>Dikarya</taxon>
        <taxon>Basidiomycota</taxon>
        <taxon>Agaricomycotina</taxon>
        <taxon>Tremellomycetes</taxon>
        <taxon>Tremellales</taxon>
        <taxon>Tremellaceae</taxon>
        <taxon>Tremella</taxon>
    </lineage>
</organism>
<dbReference type="GO" id="GO:0015174">
    <property type="term" value="F:basic amino acid transmembrane transporter activity"/>
    <property type="evidence" value="ECO:0007669"/>
    <property type="project" value="TreeGrafter"/>
</dbReference>
<keyword evidence="5 6" id="KW-0472">Membrane</keyword>
<keyword evidence="2" id="KW-0813">Transport</keyword>
<evidence type="ECO:0000256" key="1">
    <source>
        <dbReference type="ARBA" id="ARBA00004127"/>
    </source>
</evidence>
<evidence type="ECO:0000313" key="8">
    <source>
        <dbReference type="EMBL" id="RXK38632.1"/>
    </source>
</evidence>
<dbReference type="InParanoid" id="A0A4Q1BLV5"/>
<dbReference type="VEuPathDB" id="FungiDB:TREMEDRAFT_39017"/>
<sequence length="570" mass="61412">MNSETIPLLPPSPKPHHNLAGLSPSRFRLVCFFVWFGAFLASLDGTIVATLLTPIGSYFDSSNRASWLGTSYLLSLCCFTPIYGRLSDLIGRRITYVGALSLFFLGTILCAIAPSMEFLIFARCVAGMGGGGVQSIGVVIMTDLVSLRQRGLFQGYANIAFGLGGAVGGPIGGLISDTLGWRASFTFQLPLMIICASGIFITLRHVHLPIKPTLINPQSISTSSSSNLPSSSSKSGFKATLRRIDYLGSLTLVIALGSLLVSISIKTSSLQDDGTDYPWSDPLIFGLLLNSILFFVLFSLVETRWAAEPTLPFQLLSRRTPFSVAFTSFTMVFNQFSLLYNVPLFFSAVKLRPASISGAHLLPYSLVGPVGSVGMGWIIRHTGRYWWCSVIGGLIMVISAGMMCFWKENSPGWLSWVSVAPAGAGYAGVLTSSLVALMTEVTRQGRGEIAVATSMSYLFRTSGQVLGVSISAAIVQSILQKDLSRLITGPDASEIIYAIRHSTSSIANLPEIYRSAAVNAYQHALHVVFIVNFAFTIITVFGLALVKEEDMPEQQVTPVTPTTVSRDDTA</sequence>
<dbReference type="InterPro" id="IPR011701">
    <property type="entry name" value="MFS"/>
</dbReference>
<comment type="subcellular location">
    <subcellularLocation>
        <location evidence="1">Endomembrane system</location>
        <topology evidence="1">Multi-pass membrane protein</topology>
    </subcellularLocation>
</comment>
<feature type="transmembrane region" description="Helical" evidence="6">
    <location>
        <begin position="244"/>
        <end position="263"/>
    </location>
</feature>
<accession>A0A4Q1BLV5</accession>
<evidence type="ECO:0000256" key="3">
    <source>
        <dbReference type="ARBA" id="ARBA00022692"/>
    </source>
</evidence>
<gene>
    <name evidence="8" type="ORF">M231_04138</name>
</gene>
<feature type="transmembrane region" description="Helical" evidence="6">
    <location>
        <begin position="120"/>
        <end position="144"/>
    </location>
</feature>
<dbReference type="PANTHER" id="PTHR23501:SF191">
    <property type="entry name" value="VACUOLAR BASIC AMINO ACID TRANSPORTER 4"/>
    <property type="match status" value="1"/>
</dbReference>
<dbReference type="InterPro" id="IPR020846">
    <property type="entry name" value="MFS_dom"/>
</dbReference>
<evidence type="ECO:0000256" key="2">
    <source>
        <dbReference type="ARBA" id="ARBA00022448"/>
    </source>
</evidence>
<feature type="transmembrane region" description="Helical" evidence="6">
    <location>
        <begin position="386"/>
        <end position="407"/>
    </location>
</feature>
<feature type="transmembrane region" description="Helical" evidence="6">
    <location>
        <begin position="29"/>
        <end position="53"/>
    </location>
</feature>
<dbReference type="PROSITE" id="PS50850">
    <property type="entry name" value="MFS"/>
    <property type="match status" value="1"/>
</dbReference>
<dbReference type="Pfam" id="PF07690">
    <property type="entry name" value="MFS_1"/>
    <property type="match status" value="1"/>
</dbReference>
<dbReference type="SUPFAM" id="SSF103473">
    <property type="entry name" value="MFS general substrate transporter"/>
    <property type="match status" value="1"/>
</dbReference>
<feature type="transmembrane region" description="Helical" evidence="6">
    <location>
        <begin position="524"/>
        <end position="546"/>
    </location>
</feature>
<dbReference type="EMBL" id="SDIL01000045">
    <property type="protein sequence ID" value="RXK38632.1"/>
    <property type="molecule type" value="Genomic_DNA"/>
</dbReference>
<dbReference type="Gene3D" id="1.20.1250.20">
    <property type="entry name" value="MFS general substrate transporter like domains"/>
    <property type="match status" value="2"/>
</dbReference>
<feature type="transmembrane region" description="Helical" evidence="6">
    <location>
        <begin position="283"/>
        <end position="301"/>
    </location>
</feature>
<feature type="transmembrane region" description="Helical" evidence="6">
    <location>
        <begin position="156"/>
        <end position="175"/>
    </location>
</feature>
<keyword evidence="3 6" id="KW-0812">Transmembrane</keyword>
<keyword evidence="4 6" id="KW-1133">Transmembrane helix</keyword>
<reference evidence="8 9" key="1">
    <citation type="submission" date="2016-06" db="EMBL/GenBank/DDBJ databases">
        <title>Evolution of pathogenesis and genome organization in the Tremellales.</title>
        <authorList>
            <person name="Cuomo C."/>
            <person name="Litvintseva A."/>
            <person name="Heitman J."/>
            <person name="Chen Y."/>
            <person name="Sun S."/>
            <person name="Springer D."/>
            <person name="Dromer F."/>
            <person name="Young S."/>
            <person name="Zeng Q."/>
            <person name="Chapman S."/>
            <person name="Gujja S."/>
            <person name="Saif S."/>
            <person name="Birren B."/>
        </authorList>
    </citation>
    <scope>NUCLEOTIDE SEQUENCE [LARGE SCALE GENOMIC DNA]</scope>
    <source>
        <strain evidence="8 9">ATCC 28783</strain>
    </source>
</reference>
<dbReference type="GO" id="GO:0005886">
    <property type="term" value="C:plasma membrane"/>
    <property type="evidence" value="ECO:0007669"/>
    <property type="project" value="TreeGrafter"/>
</dbReference>
<dbReference type="Proteomes" id="UP000289152">
    <property type="component" value="Unassembled WGS sequence"/>
</dbReference>